<gene>
    <name evidence="2" type="ORF">HRI_001307300</name>
</gene>
<name>A0A9W7HEW2_HIBTR</name>
<feature type="chain" id="PRO_5040725494" description="Secreted protein" evidence="1">
    <location>
        <begin position="20"/>
        <end position="117"/>
    </location>
</feature>
<accession>A0A9W7HEW2</accession>
<evidence type="ECO:0000313" key="2">
    <source>
        <dbReference type="EMBL" id="GMI76380.1"/>
    </source>
</evidence>
<evidence type="ECO:0008006" key="4">
    <source>
        <dbReference type="Google" id="ProtNLM"/>
    </source>
</evidence>
<dbReference type="OrthoDB" id="942283at2759"/>
<dbReference type="Proteomes" id="UP001165190">
    <property type="component" value="Unassembled WGS sequence"/>
</dbReference>
<dbReference type="AlphaFoldDB" id="A0A9W7HEW2"/>
<evidence type="ECO:0000313" key="3">
    <source>
        <dbReference type="Proteomes" id="UP001165190"/>
    </source>
</evidence>
<keyword evidence="1" id="KW-0732">Signal</keyword>
<protein>
    <recommendedName>
        <fullName evidence="4">Secreted protein</fullName>
    </recommendedName>
</protein>
<organism evidence="2 3">
    <name type="scientific">Hibiscus trionum</name>
    <name type="common">Flower of an hour</name>
    <dbReference type="NCBI Taxonomy" id="183268"/>
    <lineage>
        <taxon>Eukaryota</taxon>
        <taxon>Viridiplantae</taxon>
        <taxon>Streptophyta</taxon>
        <taxon>Embryophyta</taxon>
        <taxon>Tracheophyta</taxon>
        <taxon>Spermatophyta</taxon>
        <taxon>Magnoliopsida</taxon>
        <taxon>eudicotyledons</taxon>
        <taxon>Gunneridae</taxon>
        <taxon>Pentapetalae</taxon>
        <taxon>rosids</taxon>
        <taxon>malvids</taxon>
        <taxon>Malvales</taxon>
        <taxon>Malvaceae</taxon>
        <taxon>Malvoideae</taxon>
        <taxon>Hibiscus</taxon>
    </lineage>
</organism>
<reference evidence="2" key="1">
    <citation type="submission" date="2023-05" db="EMBL/GenBank/DDBJ databases">
        <title>Genome and transcriptome analyses reveal genes involved in the formation of fine ridges on petal epidermal cells in Hibiscus trionum.</title>
        <authorList>
            <person name="Koshimizu S."/>
            <person name="Masuda S."/>
            <person name="Ishii T."/>
            <person name="Shirasu K."/>
            <person name="Hoshino A."/>
            <person name="Arita M."/>
        </authorList>
    </citation>
    <scope>NUCLEOTIDE SEQUENCE</scope>
    <source>
        <strain evidence="2">Hamamatsu line</strain>
    </source>
</reference>
<feature type="signal peptide" evidence="1">
    <location>
        <begin position="1"/>
        <end position="19"/>
    </location>
</feature>
<proteinExistence type="predicted"/>
<sequence length="117" mass="13083">MGLFLVALAKLHFLSPAHTTLSPLLGSLICSFMIKLAFSLRIVRGACIDMVDATRLFCFQLSQIAFEPDGQRRPAPGNGERWQRALRLVSERMTYATRSQVAQSDEDNFHTLTVLSL</sequence>
<evidence type="ECO:0000256" key="1">
    <source>
        <dbReference type="SAM" id="SignalP"/>
    </source>
</evidence>
<dbReference type="PANTHER" id="PTHR38925">
    <property type="entry name" value="PROTEIN, PUTATIVE-RELATED"/>
    <property type="match status" value="1"/>
</dbReference>
<dbReference type="EMBL" id="BSYR01000012">
    <property type="protein sequence ID" value="GMI76380.1"/>
    <property type="molecule type" value="Genomic_DNA"/>
</dbReference>
<keyword evidence="3" id="KW-1185">Reference proteome</keyword>
<comment type="caution">
    <text evidence="2">The sequence shown here is derived from an EMBL/GenBank/DDBJ whole genome shotgun (WGS) entry which is preliminary data.</text>
</comment>
<dbReference type="PANTHER" id="PTHR38925:SF1">
    <property type="entry name" value="PROTEIN, PUTATIVE-RELATED"/>
    <property type="match status" value="1"/>
</dbReference>